<gene>
    <name evidence="2" type="ORF">BN2156_03317</name>
</gene>
<feature type="transmembrane region" description="Helical" evidence="1">
    <location>
        <begin position="72"/>
        <end position="93"/>
    </location>
</feature>
<keyword evidence="3" id="KW-1185">Reference proteome</keyword>
<evidence type="ECO:0000313" key="3">
    <source>
        <dbReference type="Proteomes" id="UP000199147"/>
    </source>
</evidence>
<keyword evidence="1" id="KW-1133">Transmembrane helix</keyword>
<feature type="transmembrane region" description="Helical" evidence="1">
    <location>
        <begin position="6"/>
        <end position="29"/>
    </location>
</feature>
<dbReference type="RefSeq" id="WP_090516128.1">
    <property type="nucleotide sequence ID" value="NZ_CWKH01000002.1"/>
</dbReference>
<name>A0A0H5S5L5_9MYCO</name>
<dbReference type="Proteomes" id="UP000199147">
    <property type="component" value="Unassembled WGS sequence"/>
</dbReference>
<sequence length="108" mass="11515">MSFRAVYIGLAGAVILGIGLYLLSLPVYLDDFDRFGMQIPCGSGYSAHLVQAEAAGQEYVDKCGSALTMRRLWTIPIAAIGALALIAVLFRAATSSAHETLLPNRDTP</sequence>
<proteinExistence type="predicted"/>
<organism evidence="2 3">
    <name type="scientific">Mycolicibacterium neworleansense</name>
    <dbReference type="NCBI Taxonomy" id="146018"/>
    <lineage>
        <taxon>Bacteria</taxon>
        <taxon>Bacillati</taxon>
        <taxon>Actinomycetota</taxon>
        <taxon>Actinomycetes</taxon>
        <taxon>Mycobacteriales</taxon>
        <taxon>Mycobacteriaceae</taxon>
        <taxon>Mycolicibacterium</taxon>
    </lineage>
</organism>
<dbReference type="OrthoDB" id="4762524at2"/>
<evidence type="ECO:0000313" key="2">
    <source>
        <dbReference type="EMBL" id="CRZ16449.1"/>
    </source>
</evidence>
<dbReference type="EMBL" id="CWKH01000002">
    <property type="protein sequence ID" value="CRZ16449.1"/>
    <property type="molecule type" value="Genomic_DNA"/>
</dbReference>
<keyword evidence="1" id="KW-0472">Membrane</keyword>
<evidence type="ECO:0000256" key="1">
    <source>
        <dbReference type="SAM" id="Phobius"/>
    </source>
</evidence>
<dbReference type="AlphaFoldDB" id="A0A0H5S5L5"/>
<accession>A0A0H5S5L5</accession>
<keyword evidence="1 2" id="KW-0812">Transmembrane</keyword>
<reference evidence="3" key="1">
    <citation type="submission" date="2015-07" db="EMBL/GenBank/DDBJ databases">
        <authorList>
            <person name="Urmite Genomes"/>
        </authorList>
    </citation>
    <scope>NUCLEOTIDE SEQUENCE [LARGE SCALE GENOMIC DNA]</scope>
    <source>
        <strain evidence="3">type strain: ATCC 49404</strain>
    </source>
</reference>
<protein>
    <submittedName>
        <fullName evidence="2">Transmembrane protein</fullName>
    </submittedName>
</protein>
<dbReference type="STRING" id="146018.BN2156_03317"/>